<evidence type="ECO:0000259" key="1">
    <source>
        <dbReference type="Pfam" id="PF01206"/>
    </source>
</evidence>
<dbReference type="EMBL" id="BARS01010496">
    <property type="protein sequence ID" value="GAF94216.1"/>
    <property type="molecule type" value="Genomic_DNA"/>
</dbReference>
<dbReference type="Gene3D" id="3.30.110.40">
    <property type="entry name" value="TusA-like domain"/>
    <property type="match status" value="1"/>
</dbReference>
<feature type="non-terminal residue" evidence="2">
    <location>
        <position position="1"/>
    </location>
</feature>
<feature type="domain" description="UPF0033" evidence="1">
    <location>
        <begin position="105"/>
        <end position="174"/>
    </location>
</feature>
<dbReference type="InterPro" id="IPR036868">
    <property type="entry name" value="TusA-like_sf"/>
</dbReference>
<gene>
    <name evidence="2" type="ORF">S01H1_19432</name>
</gene>
<protein>
    <recommendedName>
        <fullName evidence="1">UPF0033 domain-containing protein</fullName>
    </recommendedName>
</protein>
<dbReference type="PANTHER" id="PTHR33279:SF19">
    <property type="entry name" value="SSL1707 PROTEIN"/>
    <property type="match status" value="1"/>
</dbReference>
<sequence>AIIAAARALLVTFGAEPKTDREILGVFRKHLIDPGWVEGQTRQLLDAAIDWRMGDRDALTDLLGQAEQLAERVEKLFVSLDASLKFAVAPVAQKDASPANEAAAHTVDLRGVACPMNFVKAKLALEQVAVGDVLDVLLDDGEPVRNAPASFAEQGQQVLEITNMGGHFSVKVRRKE</sequence>
<organism evidence="2">
    <name type="scientific">marine sediment metagenome</name>
    <dbReference type="NCBI Taxonomy" id="412755"/>
    <lineage>
        <taxon>unclassified sequences</taxon>
        <taxon>metagenomes</taxon>
        <taxon>ecological metagenomes</taxon>
    </lineage>
</organism>
<name>X0U4D3_9ZZZZ</name>
<dbReference type="AlphaFoldDB" id="X0U4D3"/>
<dbReference type="SUPFAM" id="SSF64307">
    <property type="entry name" value="SirA-like"/>
    <property type="match status" value="1"/>
</dbReference>
<dbReference type="CDD" id="cd00291">
    <property type="entry name" value="SirA_YedF_YeeD"/>
    <property type="match status" value="1"/>
</dbReference>
<dbReference type="InterPro" id="IPR001455">
    <property type="entry name" value="TusA-like"/>
</dbReference>
<accession>X0U4D3</accession>
<reference evidence="2" key="1">
    <citation type="journal article" date="2014" name="Front. Microbiol.">
        <title>High frequency of phylogenetically diverse reductive dehalogenase-homologous genes in deep subseafloor sedimentary metagenomes.</title>
        <authorList>
            <person name="Kawai M."/>
            <person name="Futagami T."/>
            <person name="Toyoda A."/>
            <person name="Takaki Y."/>
            <person name="Nishi S."/>
            <person name="Hori S."/>
            <person name="Arai W."/>
            <person name="Tsubouchi T."/>
            <person name="Morono Y."/>
            <person name="Uchiyama I."/>
            <person name="Ito T."/>
            <person name="Fujiyama A."/>
            <person name="Inagaki F."/>
            <person name="Takami H."/>
        </authorList>
    </citation>
    <scope>NUCLEOTIDE SEQUENCE</scope>
    <source>
        <strain evidence="2">Expedition CK06-06</strain>
    </source>
</reference>
<dbReference type="PANTHER" id="PTHR33279">
    <property type="entry name" value="SULFUR CARRIER PROTEIN YEDF-RELATED"/>
    <property type="match status" value="1"/>
</dbReference>
<dbReference type="Pfam" id="PF01206">
    <property type="entry name" value="TusA"/>
    <property type="match status" value="1"/>
</dbReference>
<proteinExistence type="predicted"/>
<evidence type="ECO:0000313" key="2">
    <source>
        <dbReference type="EMBL" id="GAF94216.1"/>
    </source>
</evidence>
<comment type="caution">
    <text evidence="2">The sequence shown here is derived from an EMBL/GenBank/DDBJ whole genome shotgun (WGS) entry which is preliminary data.</text>
</comment>